<keyword evidence="1 8" id="KW-0028">Amino-acid biosynthesis</keyword>
<dbReference type="CDD" id="cd05153">
    <property type="entry name" value="HomoserineK_II"/>
    <property type="match status" value="1"/>
</dbReference>
<dbReference type="InterPro" id="IPR011009">
    <property type="entry name" value="Kinase-like_dom_sf"/>
</dbReference>
<dbReference type="UniPathway" id="UPA00050">
    <property type="reaction ID" value="UER00064"/>
</dbReference>
<dbReference type="InterPro" id="IPR050249">
    <property type="entry name" value="Pseudomonas-type_ThrB"/>
</dbReference>
<evidence type="ECO:0000256" key="5">
    <source>
        <dbReference type="ARBA" id="ARBA00022777"/>
    </source>
</evidence>
<dbReference type="SUPFAM" id="SSF56112">
    <property type="entry name" value="Protein kinase-like (PK-like)"/>
    <property type="match status" value="1"/>
</dbReference>
<keyword evidence="3 8" id="KW-0791">Threonine biosynthesis</keyword>
<name>V5SAX8_9HYPH</name>
<dbReference type="PANTHER" id="PTHR21064">
    <property type="entry name" value="AMINOGLYCOSIDE PHOSPHOTRANSFERASE DOMAIN-CONTAINING PROTEIN-RELATED"/>
    <property type="match status" value="1"/>
</dbReference>
<dbReference type="GO" id="GO:0005524">
    <property type="term" value="F:ATP binding"/>
    <property type="evidence" value="ECO:0007669"/>
    <property type="project" value="UniProtKB-KW"/>
</dbReference>
<protein>
    <recommendedName>
        <fullName evidence="8 9">Homoserine kinase</fullName>
        <shortName evidence="8">HK</shortName>
        <shortName evidence="8">HSK</shortName>
        <ecNumber evidence="8 9">2.7.1.39</ecNumber>
    </recommendedName>
</protein>
<evidence type="ECO:0000313" key="12">
    <source>
        <dbReference type="Proteomes" id="UP000018542"/>
    </source>
</evidence>
<dbReference type="STRING" id="1029756.W911_05535"/>
<dbReference type="HOGENOM" id="CLU_053300_1_0_5"/>
<dbReference type="AlphaFoldDB" id="V5SAX8"/>
<dbReference type="NCBIfam" id="TIGR00938">
    <property type="entry name" value="thrB_alt"/>
    <property type="match status" value="1"/>
</dbReference>
<evidence type="ECO:0000256" key="3">
    <source>
        <dbReference type="ARBA" id="ARBA00022697"/>
    </source>
</evidence>
<dbReference type="Gene3D" id="3.90.1200.10">
    <property type="match status" value="1"/>
</dbReference>
<dbReference type="EMBL" id="CP006912">
    <property type="protein sequence ID" value="AHB47976.1"/>
    <property type="molecule type" value="Genomic_DNA"/>
</dbReference>
<gene>
    <name evidence="8" type="primary">thrB</name>
    <name evidence="11" type="ORF">W911_05535</name>
</gene>
<dbReference type="Pfam" id="PF01636">
    <property type="entry name" value="APH"/>
    <property type="match status" value="1"/>
</dbReference>
<dbReference type="HAMAP" id="MF_00301">
    <property type="entry name" value="Homoser_kinase_2"/>
    <property type="match status" value="1"/>
</dbReference>
<dbReference type="GO" id="GO:0004413">
    <property type="term" value="F:homoserine kinase activity"/>
    <property type="evidence" value="ECO:0007669"/>
    <property type="project" value="UniProtKB-UniRule"/>
</dbReference>
<dbReference type="Proteomes" id="UP000018542">
    <property type="component" value="Chromosome"/>
</dbReference>
<sequence>MAVYTEVTDDDLAHLIAEYGLGELMSYKGIAEGVENTNYMVHTSKGTFILTLYERRVNTADLPYFMGLLEHLNKEGVSCPLPVRNRNGEVLTEISGRTAAIVTFLEGVWVRRPKTVHCHAVGRALAELHLAGKSFPMCRSNALGLAGWHDINERLGAKADEIAPGLATLINYELAYLDRAWPKTLPTGVIHADLFPDNVFFIGEKLSGLIDFYFACNDASAYDLAIALNAWCFETDCAFNATKARALVTGYQSLRPLTAAERLAFPVLARGAALRFLLTRALDWLHTDRNALVKPHDPIAYVRRLRFHQEVTSPGEYGLEPAA</sequence>
<dbReference type="GO" id="GO:0009088">
    <property type="term" value="P:threonine biosynthetic process"/>
    <property type="evidence" value="ECO:0007669"/>
    <property type="project" value="UniProtKB-UniRule"/>
</dbReference>
<dbReference type="PATRIC" id="fig|1029756.8.peg.1164"/>
<evidence type="ECO:0000256" key="7">
    <source>
        <dbReference type="ARBA" id="ARBA00038240"/>
    </source>
</evidence>
<proteinExistence type="inferred from homology"/>
<accession>V5SAX8</accession>
<dbReference type="NCBIfam" id="NF003558">
    <property type="entry name" value="PRK05231.1"/>
    <property type="match status" value="1"/>
</dbReference>
<keyword evidence="2 8" id="KW-0808">Transferase</keyword>
<evidence type="ECO:0000256" key="1">
    <source>
        <dbReference type="ARBA" id="ARBA00022605"/>
    </source>
</evidence>
<dbReference type="KEGG" id="hni:W911_05535"/>
<comment type="pathway">
    <text evidence="8">Amino-acid biosynthesis; L-threonine biosynthesis; L-threonine from L-aspartate: step 4/5.</text>
</comment>
<feature type="domain" description="Aminoglycoside phosphotransferase" evidence="10">
    <location>
        <begin position="27"/>
        <end position="257"/>
    </location>
</feature>
<evidence type="ECO:0000256" key="4">
    <source>
        <dbReference type="ARBA" id="ARBA00022741"/>
    </source>
</evidence>
<comment type="similarity">
    <text evidence="7 8">Belongs to the pseudomonas-type ThrB family.</text>
</comment>
<evidence type="ECO:0000313" key="11">
    <source>
        <dbReference type="EMBL" id="AHB47976.1"/>
    </source>
</evidence>
<comment type="catalytic activity">
    <reaction evidence="8">
        <text>L-homoserine + ATP = O-phospho-L-homoserine + ADP + H(+)</text>
        <dbReference type="Rhea" id="RHEA:13985"/>
        <dbReference type="ChEBI" id="CHEBI:15378"/>
        <dbReference type="ChEBI" id="CHEBI:30616"/>
        <dbReference type="ChEBI" id="CHEBI:57476"/>
        <dbReference type="ChEBI" id="CHEBI:57590"/>
        <dbReference type="ChEBI" id="CHEBI:456216"/>
        <dbReference type="EC" id="2.7.1.39"/>
    </reaction>
</comment>
<dbReference type="EC" id="2.7.1.39" evidence="8 9"/>
<evidence type="ECO:0000256" key="9">
    <source>
        <dbReference type="NCBIfam" id="TIGR00938"/>
    </source>
</evidence>
<dbReference type="InterPro" id="IPR005280">
    <property type="entry name" value="Homoserine_kinase_II"/>
</dbReference>
<organism evidence="11 12">
    <name type="scientific">Hyphomicrobium nitrativorans NL23</name>
    <dbReference type="NCBI Taxonomy" id="1029756"/>
    <lineage>
        <taxon>Bacteria</taxon>
        <taxon>Pseudomonadati</taxon>
        <taxon>Pseudomonadota</taxon>
        <taxon>Alphaproteobacteria</taxon>
        <taxon>Hyphomicrobiales</taxon>
        <taxon>Hyphomicrobiaceae</taxon>
        <taxon>Hyphomicrobium</taxon>
    </lineage>
</organism>
<evidence type="ECO:0000256" key="8">
    <source>
        <dbReference type="HAMAP-Rule" id="MF_00301"/>
    </source>
</evidence>
<dbReference type="RefSeq" id="WP_023786508.1">
    <property type="nucleotide sequence ID" value="NC_022997.1"/>
</dbReference>
<keyword evidence="5 8" id="KW-0418">Kinase</keyword>
<keyword evidence="6 8" id="KW-0067">ATP-binding</keyword>
<dbReference type="OrthoDB" id="9777460at2"/>
<evidence type="ECO:0000259" key="10">
    <source>
        <dbReference type="Pfam" id="PF01636"/>
    </source>
</evidence>
<keyword evidence="12" id="KW-1185">Reference proteome</keyword>
<dbReference type="InterPro" id="IPR002575">
    <property type="entry name" value="Aminoglycoside_PTrfase"/>
</dbReference>
<keyword evidence="4 8" id="KW-0547">Nucleotide-binding</keyword>
<dbReference type="Gene3D" id="3.30.200.20">
    <property type="entry name" value="Phosphorylase Kinase, domain 1"/>
    <property type="match status" value="1"/>
</dbReference>
<evidence type="ECO:0000256" key="6">
    <source>
        <dbReference type="ARBA" id="ARBA00022840"/>
    </source>
</evidence>
<reference evidence="11 12" key="1">
    <citation type="journal article" date="2014" name="Genome Announc.">
        <title>Complete Genome Sequence of Hyphomicrobium nitrativorans Strain NL23, a Denitrifying Bacterium Isolated from Biofilm of a Methanol-Fed Denitrification System Treating Seawater at the Montreal Biodome.</title>
        <authorList>
            <person name="Martineau C."/>
            <person name="Villeneuve C."/>
            <person name="Mauffrey F."/>
            <person name="Villemur R."/>
        </authorList>
    </citation>
    <scope>NUCLEOTIDE SEQUENCE [LARGE SCALE GENOMIC DNA]</scope>
    <source>
        <strain evidence="11">NL23</strain>
    </source>
</reference>
<evidence type="ECO:0000256" key="2">
    <source>
        <dbReference type="ARBA" id="ARBA00022679"/>
    </source>
</evidence>
<dbReference type="PANTHER" id="PTHR21064:SF6">
    <property type="entry name" value="AMINOGLYCOSIDE PHOSPHOTRANSFERASE DOMAIN-CONTAINING PROTEIN"/>
    <property type="match status" value="1"/>
</dbReference>